<dbReference type="InterPro" id="IPR002083">
    <property type="entry name" value="MATH/TRAF_dom"/>
</dbReference>
<dbReference type="Proteomes" id="UP000887013">
    <property type="component" value="Unassembled WGS sequence"/>
</dbReference>
<evidence type="ECO:0000313" key="2">
    <source>
        <dbReference type="EMBL" id="GFT63608.1"/>
    </source>
</evidence>
<dbReference type="Pfam" id="PF22486">
    <property type="entry name" value="MATH_2"/>
    <property type="match status" value="1"/>
</dbReference>
<dbReference type="OrthoDB" id="6420138at2759"/>
<feature type="domain" description="MATH" evidence="1">
    <location>
        <begin position="19"/>
        <end position="146"/>
    </location>
</feature>
<organism evidence="2 3">
    <name type="scientific">Nephila pilipes</name>
    <name type="common">Giant wood spider</name>
    <name type="synonym">Nephila maculata</name>
    <dbReference type="NCBI Taxonomy" id="299642"/>
    <lineage>
        <taxon>Eukaryota</taxon>
        <taxon>Metazoa</taxon>
        <taxon>Ecdysozoa</taxon>
        <taxon>Arthropoda</taxon>
        <taxon>Chelicerata</taxon>
        <taxon>Arachnida</taxon>
        <taxon>Araneae</taxon>
        <taxon>Araneomorphae</taxon>
        <taxon>Entelegynae</taxon>
        <taxon>Araneoidea</taxon>
        <taxon>Nephilidae</taxon>
        <taxon>Nephila</taxon>
    </lineage>
</organism>
<gene>
    <name evidence="2" type="primary">AVEN_165906_1</name>
    <name evidence="2" type="ORF">NPIL_308571</name>
</gene>
<protein>
    <recommendedName>
        <fullName evidence="1">MATH domain-containing protein</fullName>
    </recommendedName>
</protein>
<keyword evidence="3" id="KW-1185">Reference proteome</keyword>
<dbReference type="EMBL" id="BMAW01019486">
    <property type="protein sequence ID" value="GFT63608.1"/>
    <property type="molecule type" value="Genomic_DNA"/>
</dbReference>
<dbReference type="InterPro" id="IPR008974">
    <property type="entry name" value="TRAF-like"/>
</dbReference>
<reference evidence="2" key="1">
    <citation type="submission" date="2020-08" db="EMBL/GenBank/DDBJ databases">
        <title>Multicomponent nature underlies the extraordinary mechanical properties of spider dragline silk.</title>
        <authorList>
            <person name="Kono N."/>
            <person name="Nakamura H."/>
            <person name="Mori M."/>
            <person name="Yoshida Y."/>
            <person name="Ohtoshi R."/>
            <person name="Malay A.D."/>
            <person name="Moran D.A.P."/>
            <person name="Tomita M."/>
            <person name="Numata K."/>
            <person name="Arakawa K."/>
        </authorList>
    </citation>
    <scope>NUCLEOTIDE SEQUENCE</scope>
</reference>
<evidence type="ECO:0000259" key="1">
    <source>
        <dbReference type="Pfam" id="PF22486"/>
    </source>
</evidence>
<dbReference type="AlphaFoldDB" id="A0A8X6PEB6"/>
<name>A0A8X6PEB6_NEPPI</name>
<evidence type="ECO:0000313" key="3">
    <source>
        <dbReference type="Proteomes" id="UP000887013"/>
    </source>
</evidence>
<dbReference type="Gene3D" id="2.60.210.10">
    <property type="entry name" value="Apoptosis, Tumor Necrosis Factor Receptor Associated Protein 2, Chain A"/>
    <property type="match status" value="1"/>
</dbReference>
<dbReference type="InterPro" id="IPR011333">
    <property type="entry name" value="SKP1/BTB/POZ_sf"/>
</dbReference>
<dbReference type="Gene3D" id="3.30.710.10">
    <property type="entry name" value="Potassium Channel Kv1.1, Chain A"/>
    <property type="match status" value="1"/>
</dbReference>
<dbReference type="CDD" id="cd18186">
    <property type="entry name" value="BTB_POZ_ZBTB_KLHL-like"/>
    <property type="match status" value="1"/>
</dbReference>
<comment type="caution">
    <text evidence="2">The sequence shown here is derived from an EMBL/GenBank/DDBJ whole genome shotgun (WGS) entry which is preliminary data.</text>
</comment>
<accession>A0A8X6PEB6</accession>
<sequence length="476" mass="55259">MSFNDVRDLVQVNDVKDIKIVKFSSANSDDNAHSYFAPKTKRESQIFSVFVYPRGLSSEFKDYVSVQLCRVGNDFDPSSKTDIDSASWTLCIVDVNGCGRYYQSFSKDNVKYFPYYIDIVHFIKRSVLLDQAEELLPDDALTVRCELSYMFHELPNNNGYELFLHVLDNEESDITKKMVNDGPLEIVKKQTKTNWLFHGAELVIPYIIEMLSFLVVGVKCSYSSSSVEFWEEKLNSRDARDEIRRTYLSRNPIFITYNRIKTKVRKSLADTASLKNVVMKEDVFEKITSLSEAAKTQQLMDMWGLKFSHSGEREDSKFVTALMLPSRDKKVIQENKLLIENPFFSEPKIDEMKDGRNYIKEAIDCIFSVEEEQEIDSDNNGEWSFTIETMDGAVFDIPFGNGKETLGSKLVSSSRVYERMLINPMLEKFQMKVKLYDVDFETFLEFLYFLQKRNIETTSIFILCSLYEMADEYEVL</sequence>
<dbReference type="SUPFAM" id="SSF49599">
    <property type="entry name" value="TRAF domain-like"/>
    <property type="match status" value="1"/>
</dbReference>
<proteinExistence type="predicted"/>